<feature type="domain" description="Two component regulator three Y" evidence="2">
    <location>
        <begin position="218"/>
        <end position="282"/>
    </location>
</feature>
<keyword evidence="1" id="KW-0597">Phosphoprotein</keyword>
<dbReference type="InterPro" id="IPR013783">
    <property type="entry name" value="Ig-like_fold"/>
</dbReference>
<keyword evidence="4" id="KW-1185">Reference proteome</keyword>
<dbReference type="InterPro" id="IPR015943">
    <property type="entry name" value="WD40/YVTN_repeat-like_dom_sf"/>
</dbReference>
<organism evidence="3 4">
    <name type="scientific">Niabella ginsengisoli</name>
    <dbReference type="NCBI Taxonomy" id="522298"/>
    <lineage>
        <taxon>Bacteria</taxon>
        <taxon>Pseudomonadati</taxon>
        <taxon>Bacteroidota</taxon>
        <taxon>Chitinophagia</taxon>
        <taxon>Chitinophagales</taxon>
        <taxon>Chitinophagaceae</taxon>
        <taxon>Niabella</taxon>
    </lineage>
</organism>
<dbReference type="SUPFAM" id="SSF50998">
    <property type="entry name" value="Quinoprotein alcohol dehydrogenase-like"/>
    <property type="match status" value="1"/>
</dbReference>
<sequence length="292" mass="32815">MTEDSSGNVWVGTFKSGVYFYNPRLKKFGHLKIKYKQREKLSENRITNLYITTKQSLLICTEDGLYEINPSTLKAKLYSTASGLPSNLIYSAIEDDTHFLWITTSKGLVRLDIRTGATNTFTQSTGLLSDQFNYSSAFKDSNGLMYFGSAKGLIRFNPLQINSSIKAIPALYITNLQINNKDVEIHPTGPLRSSVLNTKDITLSYTQSSISLDFAALNYTSPKTIQYAYKLQGVDQEWNYIKTNRRVYFTNLSPGSYTFYVRSTDSNGEWAANEKILHIKILPPGGVLTGPI</sequence>
<dbReference type="Gene3D" id="2.130.10.10">
    <property type="entry name" value="YVTN repeat-like/Quinoprotein amine dehydrogenase"/>
    <property type="match status" value="1"/>
</dbReference>
<dbReference type="Proteomes" id="UP001202248">
    <property type="component" value="Unassembled WGS sequence"/>
</dbReference>
<dbReference type="Gene3D" id="2.60.40.10">
    <property type="entry name" value="Immunoglobulins"/>
    <property type="match status" value="1"/>
</dbReference>
<dbReference type="PANTHER" id="PTHR43547">
    <property type="entry name" value="TWO-COMPONENT HISTIDINE KINASE"/>
    <property type="match status" value="1"/>
</dbReference>
<name>A0ABS9SFJ0_9BACT</name>
<dbReference type="InterPro" id="IPR011047">
    <property type="entry name" value="Quinoprotein_ADH-like_sf"/>
</dbReference>
<evidence type="ECO:0000313" key="3">
    <source>
        <dbReference type="EMBL" id="MCH5597131.1"/>
    </source>
</evidence>
<dbReference type="RefSeq" id="WP_240829228.1">
    <property type="nucleotide sequence ID" value="NZ_JAKWBL010000001.1"/>
</dbReference>
<evidence type="ECO:0000256" key="1">
    <source>
        <dbReference type="ARBA" id="ARBA00022553"/>
    </source>
</evidence>
<dbReference type="Pfam" id="PF07495">
    <property type="entry name" value="Y_Y_Y"/>
    <property type="match status" value="1"/>
</dbReference>
<protein>
    <recommendedName>
        <fullName evidence="2">Two component regulator three Y domain-containing protein</fullName>
    </recommendedName>
</protein>
<gene>
    <name evidence="3" type="ORF">MKP09_04000</name>
</gene>
<evidence type="ECO:0000259" key="2">
    <source>
        <dbReference type="Pfam" id="PF07495"/>
    </source>
</evidence>
<dbReference type="EMBL" id="JAKWBL010000001">
    <property type="protein sequence ID" value="MCH5597131.1"/>
    <property type="molecule type" value="Genomic_DNA"/>
</dbReference>
<dbReference type="InterPro" id="IPR011123">
    <property type="entry name" value="Y_Y_Y"/>
</dbReference>
<comment type="caution">
    <text evidence="3">The sequence shown here is derived from an EMBL/GenBank/DDBJ whole genome shotgun (WGS) entry which is preliminary data.</text>
</comment>
<dbReference type="PANTHER" id="PTHR43547:SF2">
    <property type="entry name" value="HYBRID SIGNAL TRANSDUCTION HISTIDINE KINASE C"/>
    <property type="match status" value="1"/>
</dbReference>
<reference evidence="3 4" key="1">
    <citation type="submission" date="2022-02" db="EMBL/GenBank/DDBJ databases">
        <authorList>
            <person name="Min J."/>
        </authorList>
    </citation>
    <scope>NUCLEOTIDE SEQUENCE [LARGE SCALE GENOMIC DNA]</scope>
    <source>
        <strain evidence="3 4">GR10-1</strain>
    </source>
</reference>
<proteinExistence type="predicted"/>
<accession>A0ABS9SFJ0</accession>
<evidence type="ECO:0000313" key="4">
    <source>
        <dbReference type="Proteomes" id="UP001202248"/>
    </source>
</evidence>